<dbReference type="Proteomes" id="UP000024635">
    <property type="component" value="Unassembled WGS sequence"/>
</dbReference>
<keyword evidence="2" id="KW-1185">Reference proteome</keyword>
<accession>A0A016U838</accession>
<organism evidence="1 2">
    <name type="scientific">Ancylostoma ceylanicum</name>
    <dbReference type="NCBI Taxonomy" id="53326"/>
    <lineage>
        <taxon>Eukaryota</taxon>
        <taxon>Metazoa</taxon>
        <taxon>Ecdysozoa</taxon>
        <taxon>Nematoda</taxon>
        <taxon>Chromadorea</taxon>
        <taxon>Rhabditida</taxon>
        <taxon>Rhabditina</taxon>
        <taxon>Rhabditomorpha</taxon>
        <taxon>Strongyloidea</taxon>
        <taxon>Ancylostomatidae</taxon>
        <taxon>Ancylostomatinae</taxon>
        <taxon>Ancylostoma</taxon>
    </lineage>
</organism>
<reference evidence="2" key="1">
    <citation type="journal article" date="2015" name="Nat. Genet.">
        <title>The genome and transcriptome of the zoonotic hookworm Ancylostoma ceylanicum identify infection-specific gene families.</title>
        <authorList>
            <person name="Schwarz E.M."/>
            <person name="Hu Y."/>
            <person name="Antoshechkin I."/>
            <person name="Miller M.M."/>
            <person name="Sternberg P.W."/>
            <person name="Aroian R.V."/>
        </authorList>
    </citation>
    <scope>NUCLEOTIDE SEQUENCE</scope>
    <source>
        <strain evidence="2">HY135</strain>
    </source>
</reference>
<comment type="caution">
    <text evidence="1">The sequence shown here is derived from an EMBL/GenBank/DDBJ whole genome shotgun (WGS) entry which is preliminary data.</text>
</comment>
<dbReference type="EMBL" id="JARK01001387">
    <property type="protein sequence ID" value="EYC11345.1"/>
    <property type="molecule type" value="Genomic_DNA"/>
</dbReference>
<protein>
    <submittedName>
        <fullName evidence="1">Uncharacterized protein</fullName>
    </submittedName>
</protein>
<evidence type="ECO:0000313" key="1">
    <source>
        <dbReference type="EMBL" id="EYC11345.1"/>
    </source>
</evidence>
<dbReference type="AlphaFoldDB" id="A0A016U838"/>
<gene>
    <name evidence="1" type="primary">Acey_s0051.g2157</name>
    <name evidence="1" type="ORF">Y032_0051g2157</name>
</gene>
<sequence length="135" mass="15235">MTSILRIFSTLIDFYADSYNCIVQGDKKLWNGFFVPCFFTAIEGKNFIYAYQETIHHNDQPCSKWLPFAPMRFFNRLGKSSTALAMMSAANLFQVSVKSFLGASTVEWSFAQANYSGTYQTEYSNGFETGGFAGQ</sequence>
<name>A0A016U838_9BILA</name>
<evidence type="ECO:0000313" key="2">
    <source>
        <dbReference type="Proteomes" id="UP000024635"/>
    </source>
</evidence>
<proteinExistence type="predicted"/>